<accession>A0AAD7SIH5</accession>
<evidence type="ECO:0000313" key="1">
    <source>
        <dbReference type="EMBL" id="KAJ8403164.1"/>
    </source>
</evidence>
<evidence type="ECO:0000313" key="2">
    <source>
        <dbReference type="Proteomes" id="UP001221898"/>
    </source>
</evidence>
<dbReference type="AlphaFoldDB" id="A0AAD7SIH5"/>
<gene>
    <name evidence="1" type="ORF">AAFF_G00360800</name>
</gene>
<organism evidence="1 2">
    <name type="scientific">Aldrovandia affinis</name>
    <dbReference type="NCBI Taxonomy" id="143900"/>
    <lineage>
        <taxon>Eukaryota</taxon>
        <taxon>Metazoa</taxon>
        <taxon>Chordata</taxon>
        <taxon>Craniata</taxon>
        <taxon>Vertebrata</taxon>
        <taxon>Euteleostomi</taxon>
        <taxon>Actinopterygii</taxon>
        <taxon>Neopterygii</taxon>
        <taxon>Teleostei</taxon>
        <taxon>Notacanthiformes</taxon>
        <taxon>Halosauridae</taxon>
        <taxon>Aldrovandia</taxon>
    </lineage>
</organism>
<sequence length="76" mass="8348">MASSPDLHKGESGGLSELRIVLLGNKQSSPGNTILGREEFKGYTIECVKRQGAVAGRQVTVVRTPERWRYYVQGAL</sequence>
<dbReference type="InterPro" id="IPR027417">
    <property type="entry name" value="P-loop_NTPase"/>
</dbReference>
<dbReference type="Gene3D" id="3.40.50.300">
    <property type="entry name" value="P-loop containing nucleotide triphosphate hydrolases"/>
    <property type="match status" value="1"/>
</dbReference>
<name>A0AAD7SIH5_9TELE</name>
<proteinExistence type="predicted"/>
<feature type="non-terminal residue" evidence="1">
    <location>
        <position position="1"/>
    </location>
</feature>
<reference evidence="1" key="1">
    <citation type="journal article" date="2023" name="Science">
        <title>Genome structures resolve the early diversification of teleost fishes.</title>
        <authorList>
            <person name="Parey E."/>
            <person name="Louis A."/>
            <person name="Montfort J."/>
            <person name="Bouchez O."/>
            <person name="Roques C."/>
            <person name="Iampietro C."/>
            <person name="Lluch J."/>
            <person name="Castinel A."/>
            <person name="Donnadieu C."/>
            <person name="Desvignes T."/>
            <person name="Floi Bucao C."/>
            <person name="Jouanno E."/>
            <person name="Wen M."/>
            <person name="Mejri S."/>
            <person name="Dirks R."/>
            <person name="Jansen H."/>
            <person name="Henkel C."/>
            <person name="Chen W.J."/>
            <person name="Zahm M."/>
            <person name="Cabau C."/>
            <person name="Klopp C."/>
            <person name="Thompson A.W."/>
            <person name="Robinson-Rechavi M."/>
            <person name="Braasch I."/>
            <person name="Lecointre G."/>
            <person name="Bobe J."/>
            <person name="Postlethwait J.H."/>
            <person name="Berthelot C."/>
            <person name="Roest Crollius H."/>
            <person name="Guiguen Y."/>
        </authorList>
    </citation>
    <scope>NUCLEOTIDE SEQUENCE</scope>
    <source>
        <strain evidence="1">NC1722</strain>
    </source>
</reference>
<dbReference type="EMBL" id="JAINUG010000060">
    <property type="protein sequence ID" value="KAJ8403164.1"/>
    <property type="molecule type" value="Genomic_DNA"/>
</dbReference>
<keyword evidence="2" id="KW-1185">Reference proteome</keyword>
<comment type="caution">
    <text evidence="1">The sequence shown here is derived from an EMBL/GenBank/DDBJ whole genome shotgun (WGS) entry which is preliminary data.</text>
</comment>
<protein>
    <submittedName>
        <fullName evidence="1">Uncharacterized protein</fullName>
    </submittedName>
</protein>
<dbReference type="Proteomes" id="UP001221898">
    <property type="component" value="Unassembled WGS sequence"/>
</dbReference>